<evidence type="ECO:0000313" key="2">
    <source>
        <dbReference type="EMBL" id="ODA33869.1"/>
    </source>
</evidence>
<evidence type="ECO:0000256" key="1">
    <source>
        <dbReference type="SAM" id="Phobius"/>
    </source>
</evidence>
<evidence type="ECO:0000313" key="3">
    <source>
        <dbReference type="Proteomes" id="UP000094936"/>
    </source>
</evidence>
<keyword evidence="3" id="KW-1185">Reference proteome</keyword>
<gene>
    <name evidence="2" type="ORF">A8L45_08570</name>
</gene>
<accession>A0A1C3EKW3</accession>
<feature type="transmembrane region" description="Helical" evidence="1">
    <location>
        <begin position="119"/>
        <end position="138"/>
    </location>
</feature>
<proteinExistence type="predicted"/>
<feature type="transmembrane region" description="Helical" evidence="1">
    <location>
        <begin position="86"/>
        <end position="107"/>
    </location>
</feature>
<keyword evidence="1" id="KW-0812">Transmembrane</keyword>
<name>A0A1C3EKW3_9GAMM</name>
<feature type="transmembrane region" description="Helical" evidence="1">
    <location>
        <begin position="52"/>
        <end position="77"/>
    </location>
</feature>
<organism evidence="2 3">
    <name type="scientific">Veronia pacifica</name>
    <dbReference type="NCBI Taxonomy" id="1080227"/>
    <lineage>
        <taxon>Bacteria</taxon>
        <taxon>Pseudomonadati</taxon>
        <taxon>Pseudomonadota</taxon>
        <taxon>Gammaproteobacteria</taxon>
        <taxon>Vibrionales</taxon>
        <taxon>Vibrionaceae</taxon>
        <taxon>Veronia</taxon>
    </lineage>
</organism>
<keyword evidence="1" id="KW-0472">Membrane</keyword>
<keyword evidence="1" id="KW-1133">Transmembrane helix</keyword>
<dbReference type="Proteomes" id="UP000094936">
    <property type="component" value="Unassembled WGS sequence"/>
</dbReference>
<protein>
    <submittedName>
        <fullName evidence="2">Uncharacterized protein</fullName>
    </submittedName>
</protein>
<reference evidence="2 3" key="1">
    <citation type="submission" date="2016-05" db="EMBL/GenBank/DDBJ databases">
        <title>Genomic Taxonomy of the Vibrionaceae.</title>
        <authorList>
            <person name="Gomez-Gil B."/>
            <person name="Enciso-Ibarra J."/>
        </authorList>
    </citation>
    <scope>NUCLEOTIDE SEQUENCE [LARGE SCALE GENOMIC DNA]</scope>
    <source>
        <strain evidence="2 3">CAIM 1920</strain>
    </source>
</reference>
<dbReference type="OrthoDB" id="6951052at2"/>
<dbReference type="RefSeq" id="WP_068901249.1">
    <property type="nucleotide sequence ID" value="NZ_JBHUIF010000004.1"/>
</dbReference>
<sequence>MARSKLAMFLYVFSLLIMLGFAVTYLTKTEFMPYHADALSTQWQDLPKPQQILILALMKVVGGLALAFFTLAVWVLVSAYWQGQKWAFWALPICGNIAGIPTLYAMYTVLTNTPAEPPILPPLLGLVAFNVGLLVTHWKS</sequence>
<dbReference type="EMBL" id="LYBM01000012">
    <property type="protein sequence ID" value="ODA33869.1"/>
    <property type="molecule type" value="Genomic_DNA"/>
</dbReference>
<dbReference type="AlphaFoldDB" id="A0A1C3EKW3"/>
<feature type="transmembrane region" description="Helical" evidence="1">
    <location>
        <begin position="7"/>
        <end position="26"/>
    </location>
</feature>
<comment type="caution">
    <text evidence="2">The sequence shown here is derived from an EMBL/GenBank/DDBJ whole genome shotgun (WGS) entry which is preliminary data.</text>
</comment>